<dbReference type="Gene3D" id="2.30.29.30">
    <property type="entry name" value="Pleckstrin-homology domain (PH domain)/Phosphotyrosine-binding domain (PTB)"/>
    <property type="match status" value="1"/>
</dbReference>
<feature type="region of interest" description="Disordered" evidence="5">
    <location>
        <begin position="2906"/>
        <end position="2927"/>
    </location>
</feature>
<evidence type="ECO:0000313" key="8">
    <source>
        <dbReference type="WBParaSite" id="MCU_000335-RB"/>
    </source>
</evidence>
<dbReference type="InterPro" id="IPR015224">
    <property type="entry name" value="Talin_cent"/>
</dbReference>
<dbReference type="SMART" id="SM00307">
    <property type="entry name" value="ILWEQ"/>
    <property type="match status" value="1"/>
</dbReference>
<dbReference type="InterPro" id="IPR035964">
    <property type="entry name" value="I/LWEQ_dom_sf"/>
</dbReference>
<evidence type="ECO:0000256" key="3">
    <source>
        <dbReference type="ARBA" id="ARBA00023212"/>
    </source>
</evidence>
<dbReference type="CDD" id="cd14473">
    <property type="entry name" value="FERM_B-lobe"/>
    <property type="match status" value="1"/>
</dbReference>
<dbReference type="GO" id="GO:0001726">
    <property type="term" value="C:ruffle"/>
    <property type="evidence" value="ECO:0007669"/>
    <property type="project" value="InterPro"/>
</dbReference>
<dbReference type="Pfam" id="PF21692">
    <property type="entry name" value="Talin_R4"/>
    <property type="match status" value="1"/>
</dbReference>
<dbReference type="PROSITE" id="PS00661">
    <property type="entry name" value="FERM_2"/>
    <property type="match status" value="1"/>
</dbReference>
<dbReference type="PROSITE" id="PS50945">
    <property type="entry name" value="I_LWEQ"/>
    <property type="match status" value="1"/>
</dbReference>
<evidence type="ECO:0000259" key="6">
    <source>
        <dbReference type="PROSITE" id="PS50057"/>
    </source>
</evidence>
<dbReference type="InterPro" id="IPR019749">
    <property type="entry name" value="Band_41_domain"/>
</dbReference>
<evidence type="ECO:0000256" key="1">
    <source>
        <dbReference type="ARBA" id="ARBA00004245"/>
    </source>
</evidence>
<dbReference type="Gene3D" id="1.20.80.10">
    <property type="match status" value="1"/>
</dbReference>
<dbReference type="InterPro" id="IPR019748">
    <property type="entry name" value="FERM_central"/>
</dbReference>
<dbReference type="CDD" id="cd17090">
    <property type="entry name" value="FERM_F1_TLN"/>
    <property type="match status" value="1"/>
</dbReference>
<dbReference type="GO" id="GO:0005178">
    <property type="term" value="F:integrin binding"/>
    <property type="evidence" value="ECO:0007669"/>
    <property type="project" value="TreeGrafter"/>
</dbReference>
<feature type="domain" description="I/LWEQ" evidence="7">
    <location>
        <begin position="2704"/>
        <end position="2964"/>
    </location>
</feature>
<dbReference type="PANTHER" id="PTHR19981:SF1">
    <property type="entry name" value="RHEA, ISOFORM B"/>
    <property type="match status" value="1"/>
</dbReference>
<dbReference type="GO" id="GO:0030036">
    <property type="term" value="P:actin cytoskeleton organization"/>
    <property type="evidence" value="ECO:0007669"/>
    <property type="project" value="TreeGrafter"/>
</dbReference>
<dbReference type="SMART" id="SM01244">
    <property type="entry name" value="IRS"/>
    <property type="match status" value="1"/>
</dbReference>
<feature type="region of interest" description="Disordered" evidence="5">
    <location>
        <begin position="1459"/>
        <end position="1485"/>
    </location>
</feature>
<dbReference type="PROSITE" id="PS50057">
    <property type="entry name" value="FERM_3"/>
    <property type="match status" value="1"/>
</dbReference>
<dbReference type="GO" id="GO:0005925">
    <property type="term" value="C:focal adhesion"/>
    <property type="evidence" value="ECO:0007669"/>
    <property type="project" value="InterPro"/>
</dbReference>
<feature type="coiled-coil region" evidence="4">
    <location>
        <begin position="2932"/>
        <end position="2966"/>
    </location>
</feature>
<dbReference type="SUPFAM" id="SSF47031">
    <property type="entry name" value="Second domain of FERM"/>
    <property type="match status" value="1"/>
</dbReference>
<organism evidence="8">
    <name type="scientific">Mesocestoides corti</name>
    <name type="common">Flatworm</name>
    <dbReference type="NCBI Taxonomy" id="53468"/>
    <lineage>
        <taxon>Eukaryota</taxon>
        <taxon>Metazoa</taxon>
        <taxon>Spiralia</taxon>
        <taxon>Lophotrochozoa</taxon>
        <taxon>Platyhelminthes</taxon>
        <taxon>Cestoda</taxon>
        <taxon>Eucestoda</taxon>
        <taxon>Cyclophyllidea</taxon>
        <taxon>Mesocestoididae</taxon>
        <taxon>Mesocestoides</taxon>
    </lineage>
</organism>
<feature type="region of interest" description="Disordered" evidence="5">
    <location>
        <begin position="2727"/>
        <end position="2751"/>
    </location>
</feature>
<dbReference type="Gene3D" id="3.10.20.90">
    <property type="entry name" value="Phosphatidylinositol 3-kinase Catalytic Subunit, Chain A, domain 1"/>
    <property type="match status" value="2"/>
</dbReference>
<dbReference type="GO" id="GO:0005856">
    <property type="term" value="C:cytoskeleton"/>
    <property type="evidence" value="ECO:0007669"/>
    <property type="project" value="UniProtKB-SubCell"/>
</dbReference>
<dbReference type="WBParaSite" id="MCU_000335-RB">
    <property type="protein sequence ID" value="MCU_000335-RB"/>
    <property type="gene ID" value="MCU_000335"/>
</dbReference>
<dbReference type="InterPro" id="IPR036476">
    <property type="entry name" value="Talin_cent_sf"/>
</dbReference>
<dbReference type="InterPro" id="IPR002404">
    <property type="entry name" value="IRS_PTB"/>
</dbReference>
<dbReference type="InterPro" id="IPR011993">
    <property type="entry name" value="PH-like_dom_sf"/>
</dbReference>
<feature type="domain" description="FERM" evidence="6">
    <location>
        <begin position="86"/>
        <end position="399"/>
    </location>
</feature>
<dbReference type="InterPro" id="IPR000299">
    <property type="entry name" value="FERM_domain"/>
</dbReference>
<accession>A0A5K3EHH7</accession>
<dbReference type="InterPro" id="IPR049108">
    <property type="entry name" value="Talin_R4"/>
</dbReference>
<dbReference type="FunFam" id="1.20.80.10:FF:000007">
    <property type="entry name" value="Talin 2"/>
    <property type="match status" value="1"/>
</dbReference>
<evidence type="ECO:0000256" key="2">
    <source>
        <dbReference type="ARBA" id="ARBA00022490"/>
    </source>
</evidence>
<dbReference type="GO" id="GO:0005737">
    <property type="term" value="C:cytoplasm"/>
    <property type="evidence" value="ECO:0007669"/>
    <property type="project" value="TreeGrafter"/>
</dbReference>
<dbReference type="CDD" id="cd17089">
    <property type="entry name" value="FERM_F0_TLN"/>
    <property type="match status" value="1"/>
</dbReference>
<dbReference type="PANTHER" id="PTHR19981">
    <property type="entry name" value="TALIN"/>
    <property type="match status" value="1"/>
</dbReference>
<reference evidence="8" key="1">
    <citation type="submission" date="2019-11" db="UniProtKB">
        <authorList>
            <consortium name="WormBaseParasite"/>
        </authorList>
    </citation>
    <scope>IDENTIFICATION</scope>
</reference>
<comment type="subcellular location">
    <subcellularLocation>
        <location evidence="1">Cytoplasm</location>
        <location evidence="1">Cytoskeleton</location>
    </subcellularLocation>
</comment>
<dbReference type="FunFam" id="2.30.29.30:FF:000028">
    <property type="entry name" value="Talin 2"/>
    <property type="match status" value="1"/>
</dbReference>
<dbReference type="Gene3D" id="1.20.1410.10">
    <property type="entry name" value="I/LWEQ domain"/>
    <property type="match status" value="1"/>
</dbReference>
<evidence type="ECO:0000259" key="7">
    <source>
        <dbReference type="PROSITE" id="PS50945"/>
    </source>
</evidence>
<dbReference type="InterPro" id="IPR019747">
    <property type="entry name" value="FERM_CS"/>
</dbReference>
<dbReference type="SUPFAM" id="SSF109880">
    <property type="entry name" value="A middle domain of Talin 1"/>
    <property type="match status" value="1"/>
</dbReference>
<protein>
    <submittedName>
        <fullName evidence="8">FERM domain-containing protein</fullName>
    </submittedName>
</protein>
<feature type="compositionally biased region" description="Polar residues" evidence="5">
    <location>
        <begin position="2670"/>
        <end position="2679"/>
    </location>
</feature>
<dbReference type="Gene3D" id="1.20.1420.10">
    <property type="entry name" value="Talin, central domain"/>
    <property type="match status" value="3"/>
</dbReference>
<dbReference type="Gene3D" id="1.20.120.230">
    <property type="entry name" value="Alpha-catenin/vinculin-like"/>
    <property type="match status" value="3"/>
</dbReference>
<dbReference type="InterPro" id="IPR035963">
    <property type="entry name" value="FERM_2"/>
</dbReference>
<dbReference type="CDD" id="cd10569">
    <property type="entry name" value="FERM_C_Talin"/>
    <property type="match status" value="1"/>
</dbReference>
<keyword evidence="4" id="KW-0175">Coiled coil</keyword>
<proteinExistence type="predicted"/>
<dbReference type="GO" id="GO:0098609">
    <property type="term" value="P:cell-cell adhesion"/>
    <property type="evidence" value="ECO:0007669"/>
    <property type="project" value="TreeGrafter"/>
</dbReference>
<dbReference type="SMART" id="SM00295">
    <property type="entry name" value="B41"/>
    <property type="match status" value="1"/>
</dbReference>
<dbReference type="SUPFAM" id="SSF50729">
    <property type="entry name" value="PH domain-like"/>
    <property type="match status" value="1"/>
</dbReference>
<dbReference type="InterPro" id="IPR032425">
    <property type="entry name" value="FERM_f0"/>
</dbReference>
<name>A0A5K3EHH7_MESCO</name>
<dbReference type="GO" id="GO:0003779">
    <property type="term" value="F:actin binding"/>
    <property type="evidence" value="ECO:0007669"/>
    <property type="project" value="InterPro"/>
</dbReference>
<feature type="region of interest" description="Disordered" evidence="5">
    <location>
        <begin position="2631"/>
        <end position="2679"/>
    </location>
</feature>
<dbReference type="Pfam" id="PF16511">
    <property type="entry name" value="FERM_f0"/>
    <property type="match status" value="1"/>
</dbReference>
<dbReference type="InterPro" id="IPR014352">
    <property type="entry name" value="FERM/acyl-CoA-bd_prot_sf"/>
</dbReference>
<keyword evidence="2" id="KW-0963">Cytoplasm</keyword>
<dbReference type="Pfam" id="PF02174">
    <property type="entry name" value="IRS"/>
    <property type="match status" value="1"/>
</dbReference>
<dbReference type="InterPro" id="IPR002558">
    <property type="entry name" value="ILWEQ_dom"/>
</dbReference>
<dbReference type="Pfam" id="PF01608">
    <property type="entry name" value="I_LWEQ"/>
    <property type="match status" value="1"/>
</dbReference>
<dbReference type="Pfam" id="PF09141">
    <property type="entry name" value="Talin_middle"/>
    <property type="match status" value="1"/>
</dbReference>
<sequence length="2971" mass="320146">MSSVALSLVIENISKKVTFKTPTDITVFDLCRHIQSVVKNAGQGPEYGIFVPGPDPKHCFWLESSRLLSYYHLEDGMEVIYKSKLRRLIVSTLDGTRKTLQVDDSKTIADLMVTICGKMGITNHEEYSLIHEKGRMQTLRRPKNAPRDYDKLETLKQKLQTDDGANWLPHAKTFRQLGIEETDNLLLQRKYFFSDQNVGTRDPVQLNLLFIQLKEAILNGAHPVTQSQAIELAGLQCQAEMGNLVPEKSKSLGIDVKEHLPKEYIKVKNIEKKIKEQYQKLNGLSEKDAKVRYIQVCRSLPTYGITFFLIKEKLPGKNKLVPRLFGVSKESVMRVDENTKEILQTWPLTRVRRWAATANLFTLDFGEYSPEGNYVMQTTEGEQISQLISGYIDIILRRKKNSDAFVNESSDSNVILEENIGPSRAEIISNVGTLGRGYNVSSGYVATEGFPGQASTFTRGYAGPKGNGDVVSDRNLEGVGVAMRAQTIGSKRRGLGGNEVQMKELSQPKRAVMYRIDSSTKEIQDARESLQKPYFEDNETVSRDDLATQRWRAENMAQARAGICSYLGAMTIATGNLIALLQPSQNQFEEGESQDAIDYTAMDASLATIGLNVQRLMQNVRVLDQLQAVDAGDESQGHIMSAAQDVACAFINLLQSAIPKKGDQQDPNVLVDRPTLYEAASRVGDASQQLLQLVSANQLFAHRRRKQRLEPILEDVNENDQDYGDYESDSEVIANAHAMDWQLRDDLLAATKEVANATANLVKYAKSAAVSISQEATELANTETDCADMAQRRDNKVAFLREAQSQLVQAATLAGKTTSRLVTSAKVAVCTMEQPASQRQLLGCVKQVSQAVDLLSDVARRVADTPYLPLEAMEQRVDQSRTLSDLHQSANDVSAALEALMNRLVAASIQAQQDPVVLSLLGANQQVAASLGDGEALLQQASHLAQTVTSLVEELRSGHDLLSAAGITESEADVRASLLSESVNELLESLKALQSGNQQSLSHQQETVAAATRLIQQANKLAAPIIRCRLTTGLEFATRLTASNASQLAAMSEEAARQTRSSQYRLLQELDQLSGEIIPQANLTCDNARAHPHDPTAQNSLLVVSKNLMDCLKDFLASVDVLAPTVPDAGIQVALTTAARNTQACLADLRQCCTTADPVLHKPPSPLPDLESAAAAAARSARRASRTPAVVKFQAWPSISTRLASMQTELDSNSDHCLPGQTLDSVCGDLLTAITKFKNTFASETGSQLPDLLSREAQEIAGGSAVVGVGPDRLPPVTAKLLASLESVISAVRGLAGFLSSVKESSAPDPALEQVLISSWASLSASQMGETARRFVRSPSQDLSAHFAAEGLRGALVEKGLQCLGHAHSSLLWSVHEDNAHALGQAVSASATELQNSVFGLRQYVPGSQAASKLGSLVDELPTITQQTGGQQSVSSGRLAAPETADPDALLRALKELAEASEETGRMASDQSSRRRDEPGPSSTCSLSMAANRLANALYNVLDALNNGTKPGSVSARNEEILSDLKRMAKPLAAELERTLAYEGVMQTPVNVMFVSKASLQLRDYVVNVTKATQDQVARDNPQLGRPAKSPDRTLDTVRGQFASALQRLQPASGVDGDFPPIVSYPVAKLTYMECVDELDDLSHTLGTHMDGLSFSAKNSNANAFCEAAQGVADAVMGMLQVATQSAYLVGAGQPYNEPGRAPRLAPNEAQQIVEENDSLQRNLDAVIRDAPAFKSHHDRSTQLAGKINDITRASSSMCQIARQCIAESIDPQEKKMLAEHAKEMAQTTTQLVKMVNIGDEDVAITGDDVAQVATRLKGSVTRLVDALLEDIGEMPVQVLGEAIAQQAPILLRGRRVVEKAGDLTESAGNLLKAPSSVDAESSYNDNRRALEDASQDLRSCIRESRPGLKALETLNATSKDLLRKLDQAGLQQYSDEVFNLEAKASLISSSLHQVTALSGKMAGDWRQSRWELVSQDASLISSYLPSVANACISALGGLKRSSDQANLQSHLRTVLEITTALSSRLITQMNSYFGGPPDPDNSPISSSADQLRLACRELLTCVEDLTARQGSLNSHIATIQAGCKKLDTAVSPTFSPEHTSLVPLQTRLSSQAQLLVQTAGRLSESAKTGGSGAEEAAAGQLVQQFSKIVETTRQLNSLIAGKNQHFSPEAIARVTERLRLVVQSIGTSCLEVLENPKHPDCLRCLAGRVSSLVAAIRESAHGVHACVAAAEGIARTVADFDSAIYFARANSLVETRTVAAPRLSPTAVANDVQDCQKEIMHLLKGIIEETNALSRNTSGDQDTLAVSAQNCFLHVSNLHNRTLQLLSLPNLDAVSSASEEAKMEARVSLLSVARAVSASLIDLLAHSRSLVTVDKDNLSAVESQLNSTAADVVSRVGELRSALRNFSEVFVQPKVPPAPVSTSPGPKLTPSRLSRPEPPSEDSATVSVRAGLQSVLATVKNLSSRLDGWSPHSGTFADGDSIDSEREIAADDVTTPKKIQEAALAITQAALKANSATASGRKLGDISLAGEVIHKAATDLVRRLRCGSRALMLSARKLSTGEAGDVGETASYAKACTRAIDGGKATLNELAIMVENMIKSLDDPGSGQPPAMQVTLAMRRLRETVFEIVEGAKQMPGGSLEPEPASPGFRRSDETQPPKPPPPIPKRSTLVSHSLSTRSDLAKSISEAANIATDVGDAAGTEELRGFTNEIEQSMQKLTQLQTKTADSAVPAKLSPGSPQPSAIGENEEDEDLEGLDAILATCKRLAQATASLMHWATAAQRELVKQGRLKPVSENVDESEAESQWTCGLVSAARYVSAATVHLVESAETLVAARSNDPSADPSLRFAPEDLVSAARTAVSNTGQLIFACLAKADANSASMRGLNAAASAVRRHADRLVELTEIEKRKNRPGEQSEPSGPRKATVEAMREVIETKASIASKMAELERLQNRLKAINQESYRHKDHDENDL</sequence>
<evidence type="ECO:0000256" key="4">
    <source>
        <dbReference type="SAM" id="Coils"/>
    </source>
</evidence>
<dbReference type="GO" id="GO:0005886">
    <property type="term" value="C:plasma membrane"/>
    <property type="evidence" value="ECO:0007669"/>
    <property type="project" value="TreeGrafter"/>
</dbReference>
<keyword evidence="3" id="KW-0206">Cytoskeleton</keyword>
<dbReference type="GO" id="GO:0005200">
    <property type="term" value="F:structural constituent of cytoskeleton"/>
    <property type="evidence" value="ECO:0007669"/>
    <property type="project" value="InterPro"/>
</dbReference>
<dbReference type="SUPFAM" id="SSF109885">
    <property type="entry name" value="I/LWEQ domain"/>
    <property type="match status" value="3"/>
</dbReference>
<evidence type="ECO:0000256" key="5">
    <source>
        <dbReference type="SAM" id="MobiDB-lite"/>
    </source>
</evidence>
<feature type="region of interest" description="Disordered" evidence="5">
    <location>
        <begin position="2415"/>
        <end position="2446"/>
    </location>
</feature>